<evidence type="ECO:0000256" key="6">
    <source>
        <dbReference type="ARBA" id="ARBA00022658"/>
    </source>
</evidence>
<dbReference type="Gene3D" id="2.130.10.10">
    <property type="entry name" value="YVTN repeat-like/Quinoprotein amine dehydrogenase"/>
    <property type="match status" value="1"/>
</dbReference>
<evidence type="ECO:0000259" key="16">
    <source>
        <dbReference type="Pfam" id="PF07064"/>
    </source>
</evidence>
<feature type="region of interest" description="Disordered" evidence="15">
    <location>
        <begin position="365"/>
        <end position="391"/>
    </location>
</feature>
<evidence type="ECO:0000256" key="8">
    <source>
        <dbReference type="ARBA" id="ARBA00023136"/>
    </source>
</evidence>
<feature type="compositionally biased region" description="Basic and acidic residues" evidence="15">
    <location>
        <begin position="377"/>
        <end position="388"/>
    </location>
</feature>
<feature type="compositionally biased region" description="Polar residues" evidence="15">
    <location>
        <begin position="365"/>
        <end position="376"/>
    </location>
</feature>
<proteinExistence type="inferred from homology"/>
<dbReference type="GO" id="GO:0005085">
    <property type="term" value="F:guanyl-nucleotide exchange factor activity"/>
    <property type="evidence" value="ECO:0007669"/>
    <property type="project" value="UniProtKB-KW"/>
</dbReference>
<dbReference type="PANTHER" id="PTHR22746:SF10">
    <property type="entry name" value="GUANINE NUCLEOTIDE EXCHANGE FACTOR SUBUNIT RIC1"/>
    <property type="match status" value="1"/>
</dbReference>
<feature type="region of interest" description="Disordered" evidence="15">
    <location>
        <begin position="1246"/>
        <end position="1314"/>
    </location>
</feature>
<protein>
    <recommendedName>
        <fullName evidence="13">Guanine nucleotide exchange factor subunit RIC1</fullName>
    </recommendedName>
    <alternativeName>
        <fullName evidence="9">Protein RIC1 homolog</fullName>
    </alternativeName>
    <alternativeName>
        <fullName evidence="14">RAB6A-GEF complex partner protein 1</fullName>
    </alternativeName>
</protein>
<dbReference type="PANTHER" id="PTHR22746">
    <property type="entry name" value="RAB6A-GEF COMPLEX PARTNER PROTEIN 1"/>
    <property type="match status" value="1"/>
</dbReference>
<comment type="similarity">
    <text evidence="11">Belongs to the RIC1 family.</text>
</comment>
<feature type="compositionally biased region" description="Polar residues" evidence="15">
    <location>
        <begin position="1270"/>
        <end position="1288"/>
    </location>
</feature>
<evidence type="ECO:0000256" key="13">
    <source>
        <dbReference type="ARBA" id="ARBA00069690"/>
    </source>
</evidence>
<dbReference type="FunFam" id="2.130.10.10:FF:000288">
    <property type="entry name" value="RAB6A-GEF complex partner protein 1 isoform X3"/>
    <property type="match status" value="1"/>
</dbReference>
<evidence type="ECO:0000256" key="3">
    <source>
        <dbReference type="ARBA" id="ARBA00022490"/>
    </source>
</evidence>
<comment type="subcellular location">
    <subcellularLocation>
        <location evidence="2">Cytoplasm</location>
        <location evidence="2">Cytosol</location>
    </subcellularLocation>
    <subcellularLocation>
        <location evidence="1">Membrane</location>
    </subcellularLocation>
</comment>
<dbReference type="InterPro" id="IPR040096">
    <property type="entry name" value="Ric1"/>
</dbReference>
<name>A0A2J8M4V6_PANTR</name>
<reference evidence="17 18" key="1">
    <citation type="submission" date="2017-12" db="EMBL/GenBank/DDBJ databases">
        <title>High-resolution comparative analysis of great ape genomes.</title>
        <authorList>
            <person name="Pollen A."/>
            <person name="Hastie A."/>
            <person name="Hormozdiari F."/>
            <person name="Dougherty M."/>
            <person name="Liu R."/>
            <person name="Chaisson M."/>
            <person name="Hoppe E."/>
            <person name="Hill C."/>
            <person name="Pang A."/>
            <person name="Hillier L."/>
            <person name="Baker C."/>
            <person name="Armstrong J."/>
            <person name="Shendure J."/>
            <person name="Paten B."/>
            <person name="Wilson R."/>
            <person name="Chao H."/>
            <person name="Schneider V."/>
            <person name="Ventura M."/>
            <person name="Kronenberg Z."/>
            <person name="Murali S."/>
            <person name="Gordon D."/>
            <person name="Cantsilieris S."/>
            <person name="Munson K."/>
            <person name="Nelson B."/>
            <person name="Raja A."/>
            <person name="Underwood J."/>
            <person name="Diekhans M."/>
            <person name="Fiddes I."/>
            <person name="Haussler D."/>
            <person name="Eichler E."/>
        </authorList>
    </citation>
    <scope>NUCLEOTIDE SEQUENCE [LARGE SCALE GENOMIC DNA]</scope>
    <source>
        <strain evidence="17">Yerkes chimp pedigree #C0471</strain>
    </source>
</reference>
<dbReference type="Pfam" id="PF25440">
    <property type="entry name" value="Beta-prop_RIC1_2nd"/>
    <property type="match status" value="1"/>
</dbReference>
<keyword evidence="5" id="KW-0853">WD repeat</keyword>
<evidence type="ECO:0000256" key="2">
    <source>
        <dbReference type="ARBA" id="ARBA00004514"/>
    </source>
</evidence>
<dbReference type="InterPro" id="IPR036322">
    <property type="entry name" value="WD40_repeat_dom_sf"/>
</dbReference>
<dbReference type="InterPro" id="IPR015943">
    <property type="entry name" value="WD40/YVTN_repeat-like_dom_sf"/>
</dbReference>
<dbReference type="InterPro" id="IPR009771">
    <property type="entry name" value="RIC1_C"/>
</dbReference>
<comment type="caution">
    <text evidence="17">The sequence shown here is derived from an EMBL/GenBank/DDBJ whole genome shotgun (WGS) entry which is preliminary data.</text>
</comment>
<organism evidence="17 18">
    <name type="scientific">Pan troglodytes</name>
    <name type="common">Chimpanzee</name>
    <dbReference type="NCBI Taxonomy" id="9598"/>
    <lineage>
        <taxon>Eukaryota</taxon>
        <taxon>Metazoa</taxon>
        <taxon>Chordata</taxon>
        <taxon>Craniata</taxon>
        <taxon>Vertebrata</taxon>
        <taxon>Euteleostomi</taxon>
        <taxon>Mammalia</taxon>
        <taxon>Eutheria</taxon>
        <taxon>Euarchontoglires</taxon>
        <taxon>Primates</taxon>
        <taxon>Haplorrhini</taxon>
        <taxon>Catarrhini</taxon>
        <taxon>Hominidae</taxon>
        <taxon>Pan</taxon>
    </lineage>
</organism>
<keyword evidence="8" id="KW-0472">Membrane</keyword>
<evidence type="ECO:0000256" key="7">
    <source>
        <dbReference type="ARBA" id="ARBA00022737"/>
    </source>
</evidence>
<accession>A0A2J8M4V6</accession>
<dbReference type="GO" id="GO:0016020">
    <property type="term" value="C:membrane"/>
    <property type="evidence" value="ECO:0007669"/>
    <property type="project" value="UniProtKB-SubCell"/>
</dbReference>
<comment type="subunit">
    <text evidence="12">Forms a complex with RGP1; the interaction enhances RAB6A GTPase activity. Interacts (via central domain) with RGP1. Interacts with RAB6A; the interaction is direct with a preference for RAB6A-GDP. Interacts (via C-terminus domain) with RAB33B; the interaction is direct with a preference for RAB33B-GTP. Interacts with GJA1.</text>
</comment>
<evidence type="ECO:0000256" key="5">
    <source>
        <dbReference type="ARBA" id="ARBA00022574"/>
    </source>
</evidence>
<dbReference type="Proteomes" id="UP000236370">
    <property type="component" value="Unassembled WGS sequence"/>
</dbReference>
<evidence type="ECO:0000256" key="14">
    <source>
        <dbReference type="ARBA" id="ARBA00077356"/>
    </source>
</evidence>
<gene>
    <name evidence="17" type="ORF">CK820_G0023667</name>
</gene>
<evidence type="ECO:0000256" key="4">
    <source>
        <dbReference type="ARBA" id="ARBA00022553"/>
    </source>
</evidence>
<dbReference type="GO" id="GO:0005829">
    <property type="term" value="C:cytosol"/>
    <property type="evidence" value="ECO:0007669"/>
    <property type="project" value="UniProtKB-SubCell"/>
</dbReference>
<feature type="non-terminal residue" evidence="17">
    <location>
        <position position="1"/>
    </location>
</feature>
<comment type="function">
    <text evidence="10">The RIC1-RGP1 complex acts as a guanine nucleotide exchange factor (GEF), which activates RAB6A by exchanging bound GDP for free GTP, and may thereby be required for efficient fusion of endosome-derived vesicles with the Golgi compartment. The RIC1-RGP1 complex participates in the recycling of mannose-6-phosphate receptors. Required for phosphorylation and localization of GJA1. Is a regulator of procollagen transport and secretion, and is required for correct cartilage morphogenesis and development of the craniofacial skeleton.</text>
</comment>
<evidence type="ECO:0000256" key="11">
    <source>
        <dbReference type="ARBA" id="ARBA00061630"/>
    </source>
</evidence>
<dbReference type="EMBL" id="NBAG03000268">
    <property type="protein sequence ID" value="PNI54567.1"/>
    <property type="molecule type" value="Genomic_DNA"/>
</dbReference>
<dbReference type="Pfam" id="PF07064">
    <property type="entry name" value="RIC1"/>
    <property type="match status" value="1"/>
</dbReference>
<evidence type="ECO:0000256" key="9">
    <source>
        <dbReference type="ARBA" id="ARBA00029879"/>
    </source>
</evidence>
<feature type="domain" description="RIC1 C-terminal alpha solenoid region" evidence="16">
    <location>
        <begin position="720"/>
        <end position="878"/>
    </location>
</feature>
<dbReference type="GO" id="GO:0034066">
    <property type="term" value="C:Ric1-Rgp1 guanyl-nucleotide exchange factor complex"/>
    <property type="evidence" value="ECO:0007669"/>
    <property type="project" value="InterPro"/>
</dbReference>
<keyword evidence="3" id="KW-0963">Cytoplasm</keyword>
<evidence type="ECO:0000256" key="12">
    <source>
        <dbReference type="ARBA" id="ARBA00062456"/>
    </source>
</evidence>
<evidence type="ECO:0000256" key="10">
    <source>
        <dbReference type="ARBA" id="ARBA00059964"/>
    </source>
</evidence>
<evidence type="ECO:0000256" key="15">
    <source>
        <dbReference type="SAM" id="MobiDB-lite"/>
    </source>
</evidence>
<dbReference type="SUPFAM" id="SSF50978">
    <property type="entry name" value="WD40 repeat-like"/>
    <property type="match status" value="1"/>
</dbReference>
<evidence type="ECO:0000313" key="18">
    <source>
        <dbReference type="Proteomes" id="UP000236370"/>
    </source>
</evidence>
<keyword evidence="6" id="KW-0344">Guanine-nucleotide releasing factor</keyword>
<dbReference type="GO" id="GO:0006886">
    <property type="term" value="P:intracellular protein transport"/>
    <property type="evidence" value="ECO:0007669"/>
    <property type="project" value="InterPro"/>
</dbReference>
<evidence type="ECO:0000256" key="1">
    <source>
        <dbReference type="ARBA" id="ARBA00004370"/>
    </source>
</evidence>
<keyword evidence="7" id="KW-0677">Repeat</keyword>
<sequence>EWRPDSTMIAVSTANGYILFFHITSTRGDKYLYEPVYPKGSPQMKGTPHFKEEQCAPALNLEMRKILDLQAPIMSLQSVLEDLLVATSDGLLHLIHWEGMTNGRKAINLCTVPFSVDLQSSRVGSFLGFTDVHIRDMEYCATLDGFAVVFNDGKVGFITPVSSRFTAEQLHGVWPQDVVDGTCVAVNNKYRLMAFGCVSGSVQVYTIDNSTGAMLLSHKLELTAKQYPDIWNKTGAVKLMRWSPDNSVVIVTWEYGGLSLWSVFGAQLICTLGGDFAYRSDGTKKDPLKINSMSWGAEGYHLWVISGFGSQNTEIESDLRSVVKQPSILLFQFIKSVLTVNPCMSNQEQVLLQGEDRLYLNCGEASQTQNPRSSSTHSEHKPSREKSPFADGGLESQGLSTLLGHRHWHVVQISSTYLESNWPIREQNMIVTGGLAWWNDFMVLACYNINDRQEELRVYLRTSNLDNAFAHVTKAQAETLLLSVFQDMVIVFRADCSICLYSIERKSDGPNTTAGIQVLQEVSMSRYIPHPFLVVSVTLTSVSTENGITLKMPQQARGAESIMLNLAGQLIMMQRDRSGPQIREKDSNPNNQRKLLPFCPPVVLAQSVENVWTTCRANKQKRHLLEALWLSCGGAGMKVWLPLFPRDHRKPHSFLSQRIMLPFHINIYPLAVLFEDALVLGAVNDTLLYDSLYTRNNAREQLEVLFPFCVVERTSQIYLHHILRQLLVRNLGEQALLLAQSCATLPYFPHVLELMLHEVLEEEATSREPIPDPLLPTVAKFITEFPLFLQTVVHCARKTEYALWNYLFAAVGNPKDLFEECLMAQDLDTAASYLIILQNMEVPAVSRQHATLLFNTALEQGKWDLCRHMIRFLKAIGSGESETPPSTPTAQEPSSSGGFEFFRNRSISLSQSAENVPASKFSLQKTLSMPSGPSGKRWSKDSDCAENMYIDMMLWRHARRLLEDVRLKDLGCFAAQLGFELISWLCKERTRAARVDNFVIALKRLHKDFLWPLPIIPASSISSPFKNGKYRTVGEQLLKSQSADPFLNLEMDAGISHIQRSQSWLSNIGPTHHETDTASSHGPQMQDAFLSPLSNKGDECSIGSATDLTESSSMVDGDWTMVDENFSTLSLTQSELEHISMELASKGPHKSQVQLRYLLHIFMEAGCLDWCIVIGLILRESSIINQILVITQSSEVDGEMLQNIKTGLHAVDRWASTDCPGYKPFLNIIKPQLQKLSEITEEQVQPDAFQPITMGKTPEQTSPRAEESRGSSSHGSIPQGEVGSSNMVSRKEEDTAQAEEEEPFRDGTYDCSVS</sequence>
<evidence type="ECO:0000313" key="17">
    <source>
        <dbReference type="EMBL" id="PNI54567.1"/>
    </source>
</evidence>
<keyword evidence="4" id="KW-0597">Phosphoprotein</keyword>